<name>A0A3P9CA39_9CICH</name>
<evidence type="ECO:0000259" key="10">
    <source>
        <dbReference type="PROSITE" id="PS50157"/>
    </source>
</evidence>
<evidence type="ECO:0000256" key="4">
    <source>
        <dbReference type="ARBA" id="ARBA00022771"/>
    </source>
</evidence>
<accession>A0A3P9CA39</accession>
<sequence length="105" mass="12056">MFASIPADMKEKEEKHNRVHTGERPYCCSVCGKRFSQVGNLRIHQRCHTGEKPYGCVQCGRRFSQAGDLKKHKRVHTGEKPLEPPLVSLCFASKQSDFLSFFKWS</sequence>
<keyword evidence="4 9" id="KW-0863">Zinc-finger</keyword>
<proteinExistence type="predicted"/>
<keyword evidence="6" id="KW-0805">Transcription regulation</keyword>
<feature type="domain" description="C2H2-type" evidence="10">
    <location>
        <begin position="54"/>
        <end position="81"/>
    </location>
</feature>
<evidence type="ECO:0000256" key="3">
    <source>
        <dbReference type="ARBA" id="ARBA00022737"/>
    </source>
</evidence>
<feature type="domain" description="C2H2-type" evidence="10">
    <location>
        <begin position="26"/>
        <end position="53"/>
    </location>
</feature>
<dbReference type="PROSITE" id="PS00028">
    <property type="entry name" value="ZINC_FINGER_C2H2_1"/>
    <property type="match status" value="2"/>
</dbReference>
<keyword evidence="5" id="KW-0862">Zinc</keyword>
<keyword evidence="8" id="KW-0539">Nucleus</keyword>
<dbReference type="GO" id="GO:0000981">
    <property type="term" value="F:DNA-binding transcription factor activity, RNA polymerase II-specific"/>
    <property type="evidence" value="ECO:0007669"/>
    <property type="project" value="TreeGrafter"/>
</dbReference>
<dbReference type="Proteomes" id="UP000265160">
    <property type="component" value="LG8"/>
</dbReference>
<dbReference type="AlphaFoldDB" id="A0A3P9CA39"/>
<evidence type="ECO:0000256" key="1">
    <source>
        <dbReference type="ARBA" id="ARBA00004123"/>
    </source>
</evidence>
<keyword evidence="12" id="KW-1185">Reference proteome</keyword>
<dbReference type="InterPro" id="IPR036236">
    <property type="entry name" value="Znf_C2H2_sf"/>
</dbReference>
<evidence type="ECO:0000256" key="2">
    <source>
        <dbReference type="ARBA" id="ARBA00022723"/>
    </source>
</evidence>
<evidence type="ECO:0000313" key="12">
    <source>
        <dbReference type="Proteomes" id="UP000265160"/>
    </source>
</evidence>
<dbReference type="PANTHER" id="PTHR24394:SF48">
    <property type="entry name" value="ZINC FINGER PROTEIN 771"/>
    <property type="match status" value="1"/>
</dbReference>
<dbReference type="GO" id="GO:0008270">
    <property type="term" value="F:zinc ion binding"/>
    <property type="evidence" value="ECO:0007669"/>
    <property type="project" value="UniProtKB-KW"/>
</dbReference>
<reference evidence="11" key="2">
    <citation type="submission" date="2025-08" db="UniProtKB">
        <authorList>
            <consortium name="Ensembl"/>
        </authorList>
    </citation>
    <scope>IDENTIFICATION</scope>
</reference>
<keyword evidence="7" id="KW-0804">Transcription</keyword>
<comment type="subcellular location">
    <subcellularLocation>
        <location evidence="1">Nucleus</location>
    </subcellularLocation>
</comment>
<evidence type="ECO:0000313" key="11">
    <source>
        <dbReference type="Ensembl" id="ENSMZEP00005019153.1"/>
    </source>
</evidence>
<dbReference type="Gene3D" id="3.30.160.60">
    <property type="entry name" value="Classic Zinc Finger"/>
    <property type="match status" value="2"/>
</dbReference>
<dbReference type="PANTHER" id="PTHR24394">
    <property type="entry name" value="ZINC FINGER PROTEIN"/>
    <property type="match status" value="1"/>
</dbReference>
<dbReference type="Pfam" id="PF00096">
    <property type="entry name" value="zf-C2H2"/>
    <property type="match status" value="1"/>
</dbReference>
<dbReference type="SUPFAM" id="SSF57667">
    <property type="entry name" value="beta-beta-alpha zinc fingers"/>
    <property type="match status" value="1"/>
</dbReference>
<dbReference type="GeneTree" id="ENSGT01150000286953"/>
<dbReference type="SMART" id="SM00355">
    <property type="entry name" value="ZnF_C2H2"/>
    <property type="match status" value="2"/>
</dbReference>
<evidence type="ECO:0000256" key="8">
    <source>
        <dbReference type="ARBA" id="ARBA00023242"/>
    </source>
</evidence>
<dbReference type="Pfam" id="PF13912">
    <property type="entry name" value="zf-C2H2_6"/>
    <property type="match status" value="1"/>
</dbReference>
<evidence type="ECO:0000256" key="6">
    <source>
        <dbReference type="ARBA" id="ARBA00023015"/>
    </source>
</evidence>
<evidence type="ECO:0000256" key="5">
    <source>
        <dbReference type="ARBA" id="ARBA00022833"/>
    </source>
</evidence>
<dbReference type="InterPro" id="IPR013087">
    <property type="entry name" value="Znf_C2H2_type"/>
</dbReference>
<protein>
    <submittedName>
        <fullName evidence="11">Zinc finger and SCAN domain-containing protein 2</fullName>
    </submittedName>
</protein>
<reference evidence="11 12" key="1">
    <citation type="journal article" date="2014" name="Nature">
        <title>The genomic substrate for adaptive radiation in African cichlid fish.</title>
        <authorList>
            <person name="Brawand D."/>
            <person name="Wagner C.E."/>
            <person name="Li Y.I."/>
            <person name="Malinsky M."/>
            <person name="Keller I."/>
            <person name="Fan S."/>
            <person name="Simakov O."/>
            <person name="Ng A.Y."/>
            <person name="Lim Z.W."/>
            <person name="Bezault E."/>
            <person name="Turner-Maier J."/>
            <person name="Johnson J."/>
            <person name="Alcazar R."/>
            <person name="Noh H.J."/>
            <person name="Russell P."/>
            <person name="Aken B."/>
            <person name="Alfoldi J."/>
            <person name="Amemiya C."/>
            <person name="Azzouzi N."/>
            <person name="Baroiller J.F."/>
            <person name="Barloy-Hubler F."/>
            <person name="Berlin A."/>
            <person name="Bloomquist R."/>
            <person name="Carleton K.L."/>
            <person name="Conte M.A."/>
            <person name="D'Cotta H."/>
            <person name="Eshel O."/>
            <person name="Gaffney L."/>
            <person name="Galibert F."/>
            <person name="Gante H.F."/>
            <person name="Gnerre S."/>
            <person name="Greuter L."/>
            <person name="Guyon R."/>
            <person name="Haddad N.S."/>
            <person name="Haerty W."/>
            <person name="Harris R.M."/>
            <person name="Hofmann H.A."/>
            <person name="Hourlier T."/>
            <person name="Hulata G."/>
            <person name="Jaffe D.B."/>
            <person name="Lara M."/>
            <person name="Lee A.P."/>
            <person name="MacCallum I."/>
            <person name="Mwaiko S."/>
            <person name="Nikaido M."/>
            <person name="Nishihara H."/>
            <person name="Ozouf-Costaz C."/>
            <person name="Penman D.J."/>
            <person name="Przybylski D."/>
            <person name="Rakotomanga M."/>
            <person name="Renn S.C.P."/>
            <person name="Ribeiro F.J."/>
            <person name="Ron M."/>
            <person name="Salzburger W."/>
            <person name="Sanchez-Pulido L."/>
            <person name="Santos M.E."/>
            <person name="Searle S."/>
            <person name="Sharpe T."/>
            <person name="Swofford R."/>
            <person name="Tan F.J."/>
            <person name="Williams L."/>
            <person name="Young S."/>
            <person name="Yin S."/>
            <person name="Okada N."/>
            <person name="Kocher T.D."/>
            <person name="Miska E.A."/>
            <person name="Lander E.S."/>
            <person name="Venkatesh B."/>
            <person name="Fernald R.D."/>
            <person name="Meyer A."/>
            <person name="Ponting C.P."/>
            <person name="Streelman J.T."/>
            <person name="Lindblad-Toh K."/>
            <person name="Seehausen O."/>
            <person name="Di Palma F."/>
        </authorList>
    </citation>
    <scope>NUCLEOTIDE SEQUENCE</scope>
</reference>
<dbReference type="GO" id="GO:0005634">
    <property type="term" value="C:nucleus"/>
    <property type="evidence" value="ECO:0007669"/>
    <property type="project" value="UniProtKB-SubCell"/>
</dbReference>
<reference evidence="11" key="3">
    <citation type="submission" date="2025-09" db="UniProtKB">
        <authorList>
            <consortium name="Ensembl"/>
        </authorList>
    </citation>
    <scope>IDENTIFICATION</scope>
</reference>
<dbReference type="FunFam" id="3.30.160.60:FF:000358">
    <property type="entry name" value="zinc finger protein 24"/>
    <property type="match status" value="1"/>
</dbReference>
<evidence type="ECO:0000256" key="9">
    <source>
        <dbReference type="PROSITE-ProRule" id="PRU00042"/>
    </source>
</evidence>
<dbReference type="Ensembl" id="ENSMZET00005019769.1">
    <property type="protein sequence ID" value="ENSMZEP00005019153.1"/>
    <property type="gene ID" value="ENSMZEG00005014375.1"/>
</dbReference>
<keyword evidence="3" id="KW-0677">Repeat</keyword>
<dbReference type="FunFam" id="3.30.160.60:FF:002343">
    <property type="entry name" value="Zinc finger protein 33A"/>
    <property type="match status" value="1"/>
</dbReference>
<keyword evidence="2" id="KW-0479">Metal-binding</keyword>
<dbReference type="PROSITE" id="PS50157">
    <property type="entry name" value="ZINC_FINGER_C2H2_2"/>
    <property type="match status" value="2"/>
</dbReference>
<evidence type="ECO:0000256" key="7">
    <source>
        <dbReference type="ARBA" id="ARBA00023163"/>
    </source>
</evidence>
<dbReference type="GO" id="GO:0003677">
    <property type="term" value="F:DNA binding"/>
    <property type="evidence" value="ECO:0007669"/>
    <property type="project" value="UniProtKB-KW"/>
</dbReference>
<organism evidence="11 12">
    <name type="scientific">Maylandia zebra</name>
    <name type="common">zebra mbuna</name>
    <dbReference type="NCBI Taxonomy" id="106582"/>
    <lineage>
        <taxon>Eukaryota</taxon>
        <taxon>Metazoa</taxon>
        <taxon>Chordata</taxon>
        <taxon>Craniata</taxon>
        <taxon>Vertebrata</taxon>
        <taxon>Euteleostomi</taxon>
        <taxon>Actinopterygii</taxon>
        <taxon>Neopterygii</taxon>
        <taxon>Teleostei</taxon>
        <taxon>Neoteleostei</taxon>
        <taxon>Acanthomorphata</taxon>
        <taxon>Ovalentaria</taxon>
        <taxon>Cichlomorphae</taxon>
        <taxon>Cichliformes</taxon>
        <taxon>Cichlidae</taxon>
        <taxon>African cichlids</taxon>
        <taxon>Pseudocrenilabrinae</taxon>
        <taxon>Haplochromini</taxon>
        <taxon>Maylandia</taxon>
        <taxon>Maylandia zebra complex</taxon>
    </lineage>
</organism>